<evidence type="ECO:0000256" key="7">
    <source>
        <dbReference type="ARBA" id="ARBA00022776"/>
    </source>
</evidence>
<dbReference type="GO" id="GO:0006281">
    <property type="term" value="P:DNA repair"/>
    <property type="evidence" value="ECO:0007669"/>
    <property type="project" value="UniProtKB-KW"/>
</dbReference>
<feature type="domain" description="WW" evidence="19">
    <location>
        <begin position="58"/>
        <end position="91"/>
    </location>
</feature>
<dbReference type="InterPro" id="IPR036020">
    <property type="entry name" value="WW_dom_sf"/>
</dbReference>
<evidence type="ECO:0000256" key="13">
    <source>
        <dbReference type="ARBA" id="ARBA00023306"/>
    </source>
</evidence>
<dbReference type="InterPro" id="IPR051841">
    <property type="entry name" value="MT-Golgi_org_protein"/>
</dbReference>
<evidence type="ECO:0000256" key="17">
    <source>
        <dbReference type="SAM" id="Coils"/>
    </source>
</evidence>
<dbReference type="GO" id="GO:0097539">
    <property type="term" value="C:ciliary transition fiber"/>
    <property type="evidence" value="ECO:0007669"/>
    <property type="project" value="TreeGrafter"/>
</dbReference>
<evidence type="ECO:0000256" key="18">
    <source>
        <dbReference type="SAM" id="MobiDB-lite"/>
    </source>
</evidence>
<keyword evidence="9 17" id="KW-0175">Coiled coil</keyword>
<dbReference type="Gene3D" id="3.30.1470.10">
    <property type="entry name" value="Photosystem I PsaD, reaction center subunit II"/>
    <property type="match status" value="1"/>
</dbReference>
<keyword evidence="11" id="KW-0206">Cytoskeleton</keyword>
<feature type="compositionally biased region" description="Basic residues" evidence="18">
    <location>
        <begin position="116"/>
        <end position="136"/>
    </location>
</feature>
<evidence type="ECO:0000256" key="1">
    <source>
        <dbReference type="ARBA" id="ARBA00004114"/>
    </source>
</evidence>
<evidence type="ECO:0000256" key="8">
    <source>
        <dbReference type="ARBA" id="ARBA00022794"/>
    </source>
</evidence>
<feature type="region of interest" description="Disordered" evidence="18">
    <location>
        <begin position="450"/>
        <end position="513"/>
    </location>
</feature>
<feature type="compositionally biased region" description="Basic and acidic residues" evidence="18">
    <location>
        <begin position="216"/>
        <end position="225"/>
    </location>
</feature>
<evidence type="ECO:0000256" key="2">
    <source>
        <dbReference type="ARBA" id="ARBA00004123"/>
    </source>
</evidence>
<keyword evidence="13" id="KW-0131">Cell cycle</keyword>
<dbReference type="EMBL" id="VWYG01006194">
    <property type="protein sequence ID" value="NXQ81851.1"/>
    <property type="molecule type" value="Genomic_DNA"/>
</dbReference>
<comment type="function">
    <text evidence="14">Plays a role in microtubule organization and/or maintenance for the formation of primary cilia (PC), a microtubule-based structure that protrudes from the surface of epithelial cells. Plays a critical role in G2/M checkpoint and nuclear divisions. A key player in the DNA damage-activated ATR/ATM signaling cascade since it is required for the proper phosphorylation of H2AX, RPA, CHEK2 and CHEK1. Plays a critical role in chromosome segregation, acting as a mediator required for the maintenance of genomic stability through modulation of MDC1, RPA and CHEK1.</text>
</comment>
<keyword evidence="8" id="KW-0970">Cilium biogenesis/degradation</keyword>
<accession>A0A7L2G7E8</accession>
<comment type="subunit">
    <text evidence="15">Interacts (via N-terminus) with ATRIP. Interacts with ATM, ATR and MDC1. Interacts with XPA (via N-terminus) upon UV irradiation. Interacts with CEP83, CCDC92, TTBK2, DVL3, NPHP3 and weakly with NPHP4. Interacts with DZIP1.</text>
</comment>
<keyword evidence="7" id="KW-0498">Mitosis</keyword>
<protein>
    <recommendedName>
        <fullName evidence="16">Centrosomal protein of 164 kDa</fullName>
    </recommendedName>
</protein>
<evidence type="ECO:0000256" key="14">
    <source>
        <dbReference type="ARBA" id="ARBA00056906"/>
    </source>
</evidence>
<evidence type="ECO:0000256" key="11">
    <source>
        <dbReference type="ARBA" id="ARBA00023212"/>
    </source>
</evidence>
<feature type="compositionally biased region" description="Basic and acidic residues" evidence="18">
    <location>
        <begin position="388"/>
        <end position="400"/>
    </location>
</feature>
<dbReference type="PANTHER" id="PTHR18902">
    <property type="entry name" value="NUCLEAR MITOTIC APPARATUS PROTEIN 1-RELATED"/>
    <property type="match status" value="1"/>
</dbReference>
<evidence type="ECO:0000313" key="20">
    <source>
        <dbReference type="EMBL" id="NXQ81851.1"/>
    </source>
</evidence>
<dbReference type="InterPro" id="IPR001202">
    <property type="entry name" value="WW_dom"/>
</dbReference>
<feature type="non-terminal residue" evidence="20">
    <location>
        <position position="1"/>
    </location>
</feature>
<feature type="compositionally biased region" description="Low complexity" evidence="18">
    <location>
        <begin position="986"/>
        <end position="999"/>
    </location>
</feature>
<dbReference type="GO" id="GO:0060271">
    <property type="term" value="P:cilium assembly"/>
    <property type="evidence" value="ECO:0007669"/>
    <property type="project" value="TreeGrafter"/>
</dbReference>
<dbReference type="PANTHER" id="PTHR18902:SF27">
    <property type="entry name" value="CENTROSOMAL PROTEIN OF 164 KDA"/>
    <property type="match status" value="1"/>
</dbReference>
<evidence type="ECO:0000256" key="4">
    <source>
        <dbReference type="ARBA" id="ARBA00022553"/>
    </source>
</evidence>
<organism evidence="20 21">
    <name type="scientific">Nyctibius grandis</name>
    <name type="common">Great potoo</name>
    <dbReference type="NCBI Taxonomy" id="48427"/>
    <lineage>
        <taxon>Eukaryota</taxon>
        <taxon>Metazoa</taxon>
        <taxon>Chordata</taxon>
        <taxon>Craniata</taxon>
        <taxon>Vertebrata</taxon>
        <taxon>Euteleostomi</taxon>
        <taxon>Archelosauria</taxon>
        <taxon>Archosauria</taxon>
        <taxon>Dinosauria</taxon>
        <taxon>Saurischia</taxon>
        <taxon>Theropoda</taxon>
        <taxon>Coelurosauria</taxon>
        <taxon>Aves</taxon>
        <taxon>Neognathae</taxon>
        <taxon>Neoaves</taxon>
        <taxon>Strisores</taxon>
        <taxon>Caprimulgiformes</taxon>
        <taxon>Nyctibiidae</taxon>
        <taxon>Nyctibius</taxon>
    </lineage>
</organism>
<sequence>GAVAGAMTLIGNQLILQERYDDTCIPSQQEIHDFAQNIGIDPEKEPELMWLAKEAIVAPLPPGWKPCQDITGEIYYFNFANGQSMWEHPCDGYYSELVIQEREKLLACGSLKKKEKKKKEKKEKKDKKEKQSRKRPTPSGTLLAPVPAPLGTLPPLRGLAASPAGILRGSLNWDVGSAADSGCAARGVQSLHVTARLLRNLHMDVSALGISFESEESSKAEEGNRGSRLADVAEGDPRHQRSPAEEAGSPTEKDSLKSRHVEEGQESSLDSDAACPPTPVQVLPGDDDSSLSDQNKEESDGELSGDELLGEKDAEVEGDLSAADELPQSLGERSAAQTDVPSGSGQPGAASPAGEAAEAEQLASLAASVDTVSVGEKIVNEMEEEAAADLKTDSRLDAGKLSKASGTSDCGEDLQVSNILDHELIRPVDLGFRSRLSEHVLDVEVLSPVLDSPTGKEEQSKASVKEEQSKASVKEEQSQRTKAAERQPEKEIKHEQSLRKPSEESLEEIAKEQETEFEQEKMCLLQAKKEKAQQFQEEMRRQEEEECEKLHQQKEKFLRTLKEDLAKASEEEELRVRKEETERLAKLRAKITSETEAEKEKIRAEQEVVLQKLREEWESQRVMEEESLEREQHLVLEKMKLEMEEAQQKEMTELEQEKEQFLSELRERLDREKKKAAEQLEKQFATELQQLKSAAEEKHREVISSLQTQIAEAQRSEEARLRDDLQRAEQQVQHKAYRVTEYEREASIYLGEKRREVEKDHERKMERMREEHQEVLARIQAQYEEEERKQRAELLEGLRSETARLRQRHEAEVKALRADLDERLAALQHRHREKERKLQEAENELEVRTKNITARSAQLLSQEESLRKRRQQLLDEERRTELERDEAALASQLRIEENRKEHASLLESIRQLRRSLEELQDQKAELEAQVDLLQTRSQKLQKRISELEAAVKSKQEILKELEAEESVESPRRKAELHVEDLRETLQAHSSQEPASPPSQSHEDSDFQFDHVRSYISAQGISIRNAKEFLVRQTRSMRKRHTALKAAKQQWRQEVQKAQEAVQDPGSSQLLEGVRRNLEEEAKQLDKMKSAMRKGQVLLKKKEEKLRQLESSLLEELSDEDTLKSAACTKMVTFDLSSSEDTDSTSSVNLHLPKIDLRTDSQPIPQPDKIQYLTLSLQRITGELNGVLGILGSMNDGQSPLLTSTPCDGVPLATYASWAGLQAGGSRVPPAGVSLREPWAWSSGRSFAAGQSADSILAEKWHKYFPGGFPSHSASSKPPDSKLGYVPADEQMQPFQHSQFQSREPNAMSIQGMIETNKKWLEDFKRDSQVPLFPGAQKAPASSPSLLQLGLDENRQIKVYHY</sequence>
<dbReference type="SUPFAM" id="SSF51045">
    <property type="entry name" value="WW domain"/>
    <property type="match status" value="1"/>
</dbReference>
<evidence type="ECO:0000256" key="15">
    <source>
        <dbReference type="ARBA" id="ARBA00061715"/>
    </source>
</evidence>
<dbReference type="FunFam" id="3.30.1470.10:FF:000001">
    <property type="entry name" value="Centrosomal protein of 164 kDa"/>
    <property type="match status" value="1"/>
</dbReference>
<keyword evidence="4" id="KW-0597">Phosphoprotein</keyword>
<dbReference type="GO" id="GO:0005813">
    <property type="term" value="C:centrosome"/>
    <property type="evidence" value="ECO:0007669"/>
    <property type="project" value="TreeGrafter"/>
</dbReference>
<evidence type="ECO:0000256" key="12">
    <source>
        <dbReference type="ARBA" id="ARBA00023242"/>
    </source>
</evidence>
<keyword evidence="3" id="KW-0963">Cytoplasm</keyword>
<dbReference type="PROSITE" id="PS50020">
    <property type="entry name" value="WW_DOMAIN_2"/>
    <property type="match status" value="1"/>
</dbReference>
<name>A0A7L2G7E8_NYCGR</name>
<feature type="region of interest" description="Disordered" evidence="18">
    <location>
        <begin position="213"/>
        <end position="362"/>
    </location>
</feature>
<evidence type="ECO:0000256" key="9">
    <source>
        <dbReference type="ARBA" id="ARBA00023054"/>
    </source>
</evidence>
<evidence type="ECO:0000313" key="21">
    <source>
        <dbReference type="Proteomes" id="UP000567826"/>
    </source>
</evidence>
<dbReference type="GO" id="GO:0005814">
    <property type="term" value="C:centriole"/>
    <property type="evidence" value="ECO:0007669"/>
    <property type="project" value="UniProtKB-SubCell"/>
</dbReference>
<keyword evidence="5" id="KW-0132">Cell division</keyword>
<dbReference type="OrthoDB" id="6344460at2759"/>
<keyword evidence="12" id="KW-0539">Nucleus</keyword>
<evidence type="ECO:0000256" key="16">
    <source>
        <dbReference type="ARBA" id="ARBA00067900"/>
    </source>
</evidence>
<comment type="caution">
    <text evidence="20">The sequence shown here is derived from an EMBL/GenBank/DDBJ whole genome shotgun (WGS) entry which is preliminary data.</text>
</comment>
<gene>
    <name evidence="20" type="primary">Cep164</name>
    <name evidence="20" type="ORF">NYCGRA_R10840</name>
</gene>
<feature type="region of interest" description="Disordered" evidence="18">
    <location>
        <begin position="984"/>
        <end position="1004"/>
    </location>
</feature>
<feature type="coiled-coil region" evidence="17">
    <location>
        <begin position="1040"/>
        <end position="1118"/>
    </location>
</feature>
<comment type="subcellular location">
    <subcellularLocation>
        <location evidence="1">Cytoplasm</location>
        <location evidence="1">Cytoskeleton</location>
        <location evidence="1">Microtubule organizing center</location>
        <location evidence="1">Centrosome</location>
        <location evidence="1">Centriole</location>
    </subcellularLocation>
    <subcellularLocation>
        <location evidence="2">Nucleus</location>
    </subcellularLocation>
</comment>
<feature type="non-terminal residue" evidence="20">
    <location>
        <position position="1361"/>
    </location>
</feature>
<dbReference type="CDD" id="cd00201">
    <property type="entry name" value="WW"/>
    <property type="match status" value="1"/>
</dbReference>
<dbReference type="Pfam" id="PF00397">
    <property type="entry name" value="WW"/>
    <property type="match status" value="1"/>
</dbReference>
<evidence type="ECO:0000256" key="3">
    <source>
        <dbReference type="ARBA" id="ARBA00022490"/>
    </source>
</evidence>
<keyword evidence="6" id="KW-0227">DNA damage</keyword>
<feature type="compositionally biased region" description="Basic and acidic residues" evidence="18">
    <location>
        <begin position="454"/>
        <end position="513"/>
    </location>
</feature>
<evidence type="ECO:0000256" key="6">
    <source>
        <dbReference type="ARBA" id="ARBA00022763"/>
    </source>
</evidence>
<feature type="compositionally biased region" description="Basic and acidic residues" evidence="18">
    <location>
        <begin position="235"/>
        <end position="244"/>
    </location>
</feature>
<evidence type="ECO:0000256" key="5">
    <source>
        <dbReference type="ARBA" id="ARBA00022618"/>
    </source>
</evidence>
<dbReference type="Proteomes" id="UP000567826">
    <property type="component" value="Unassembled WGS sequence"/>
</dbReference>
<feature type="region of interest" description="Disordered" evidence="18">
    <location>
        <begin position="385"/>
        <end position="412"/>
    </location>
</feature>
<dbReference type="GO" id="GO:0051301">
    <property type="term" value="P:cell division"/>
    <property type="evidence" value="ECO:0007669"/>
    <property type="project" value="UniProtKB-KW"/>
</dbReference>
<evidence type="ECO:0000256" key="10">
    <source>
        <dbReference type="ARBA" id="ARBA00023204"/>
    </source>
</evidence>
<keyword evidence="21" id="KW-1185">Reference proteome</keyword>
<dbReference type="GO" id="GO:0005634">
    <property type="term" value="C:nucleus"/>
    <property type="evidence" value="ECO:0007669"/>
    <property type="project" value="UniProtKB-SubCell"/>
</dbReference>
<feature type="compositionally biased region" description="Low complexity" evidence="18">
    <location>
        <begin position="341"/>
        <end position="362"/>
    </location>
</feature>
<evidence type="ECO:0000259" key="19">
    <source>
        <dbReference type="PROSITE" id="PS50020"/>
    </source>
</evidence>
<proteinExistence type="predicted"/>
<reference evidence="20 21" key="1">
    <citation type="submission" date="2019-09" db="EMBL/GenBank/DDBJ databases">
        <title>Bird 10,000 Genomes (B10K) Project - Family phase.</title>
        <authorList>
            <person name="Zhang G."/>
        </authorList>
    </citation>
    <scope>NUCLEOTIDE SEQUENCE [LARGE SCALE GENOMIC DNA]</scope>
    <source>
        <strain evidence="20">B10K-DU-001-56</strain>
        <tissue evidence="20">Muscle</tissue>
    </source>
</reference>
<feature type="region of interest" description="Disordered" evidence="18">
    <location>
        <begin position="116"/>
        <end position="148"/>
    </location>
</feature>
<feature type="compositionally biased region" description="Basic and acidic residues" evidence="18">
    <location>
        <begin position="251"/>
        <end position="263"/>
    </location>
</feature>
<dbReference type="SMART" id="SM00456">
    <property type="entry name" value="WW"/>
    <property type="match status" value="1"/>
</dbReference>
<keyword evidence="10" id="KW-0234">DNA repair</keyword>